<feature type="transmembrane region" description="Helical" evidence="7">
    <location>
        <begin position="80"/>
        <end position="101"/>
    </location>
</feature>
<keyword evidence="5 7" id="KW-1133">Transmembrane helix</keyword>
<evidence type="ECO:0000313" key="8">
    <source>
        <dbReference type="EMBL" id="WRQ89802.1"/>
    </source>
</evidence>
<organism evidence="8 9">
    <name type="scientific">Actomonas aquatica</name>
    <dbReference type="NCBI Taxonomy" id="2866162"/>
    <lineage>
        <taxon>Bacteria</taxon>
        <taxon>Pseudomonadati</taxon>
        <taxon>Verrucomicrobiota</taxon>
        <taxon>Opitutia</taxon>
        <taxon>Opitutales</taxon>
        <taxon>Opitutaceae</taxon>
        <taxon>Actomonas</taxon>
    </lineage>
</organism>
<dbReference type="SUPFAM" id="SSF103473">
    <property type="entry name" value="MFS general substrate transporter"/>
    <property type="match status" value="1"/>
</dbReference>
<feature type="transmembrane region" description="Helical" evidence="7">
    <location>
        <begin position="261"/>
        <end position="279"/>
    </location>
</feature>
<dbReference type="Proteomes" id="UP000738431">
    <property type="component" value="Chromosome"/>
</dbReference>
<feature type="transmembrane region" description="Helical" evidence="7">
    <location>
        <begin position="314"/>
        <end position="337"/>
    </location>
</feature>
<feature type="transmembrane region" description="Helical" evidence="7">
    <location>
        <begin position="17"/>
        <end position="41"/>
    </location>
</feature>
<feature type="transmembrane region" description="Helical" evidence="7">
    <location>
        <begin position="377"/>
        <end position="395"/>
    </location>
</feature>
<dbReference type="CDD" id="cd06173">
    <property type="entry name" value="MFS_MefA_like"/>
    <property type="match status" value="1"/>
</dbReference>
<evidence type="ECO:0000256" key="7">
    <source>
        <dbReference type="SAM" id="Phobius"/>
    </source>
</evidence>
<evidence type="ECO:0000313" key="9">
    <source>
        <dbReference type="Proteomes" id="UP000738431"/>
    </source>
</evidence>
<comment type="subcellular location">
    <subcellularLocation>
        <location evidence="1">Cell membrane</location>
        <topology evidence="1">Multi-pass membrane protein</topology>
    </subcellularLocation>
</comment>
<reference evidence="8 9" key="2">
    <citation type="submission" date="2023-12" db="EMBL/GenBank/DDBJ databases">
        <title>Description of an unclassified Opitutus bacterium of Verrucomicrobiota.</title>
        <authorList>
            <person name="Zhang D.-F."/>
        </authorList>
    </citation>
    <scope>NUCLEOTIDE SEQUENCE [LARGE SCALE GENOMIC DNA]</scope>
    <source>
        <strain evidence="8 9">WL0086</strain>
    </source>
</reference>
<feature type="transmembrane region" description="Helical" evidence="7">
    <location>
        <begin position="47"/>
        <end position="68"/>
    </location>
</feature>
<feature type="transmembrane region" description="Helical" evidence="7">
    <location>
        <begin position="291"/>
        <end position="308"/>
    </location>
</feature>
<evidence type="ECO:0000256" key="1">
    <source>
        <dbReference type="ARBA" id="ARBA00004651"/>
    </source>
</evidence>
<dbReference type="InterPro" id="IPR010290">
    <property type="entry name" value="TM_effector"/>
</dbReference>
<dbReference type="PANTHER" id="PTHR23513:SF11">
    <property type="entry name" value="STAPHYLOFERRIN A TRANSPORTER"/>
    <property type="match status" value="1"/>
</dbReference>
<protein>
    <submittedName>
        <fullName evidence="8">MFS transporter</fullName>
    </submittedName>
</protein>
<keyword evidence="2" id="KW-0813">Transport</keyword>
<evidence type="ECO:0000256" key="4">
    <source>
        <dbReference type="ARBA" id="ARBA00022692"/>
    </source>
</evidence>
<reference evidence="8 9" key="1">
    <citation type="submission" date="2021-08" db="EMBL/GenBank/DDBJ databases">
        <authorList>
            <person name="Zhang D."/>
            <person name="Zhang A."/>
            <person name="Wang L."/>
        </authorList>
    </citation>
    <scope>NUCLEOTIDE SEQUENCE [LARGE SCALE GENOMIC DNA]</scope>
    <source>
        <strain evidence="8 9">WL0086</strain>
    </source>
</reference>
<evidence type="ECO:0000256" key="3">
    <source>
        <dbReference type="ARBA" id="ARBA00022475"/>
    </source>
</evidence>
<dbReference type="Gene3D" id="1.20.1250.20">
    <property type="entry name" value="MFS general substrate transporter like domains"/>
    <property type="match status" value="1"/>
</dbReference>
<keyword evidence="6 7" id="KW-0472">Membrane</keyword>
<keyword evidence="3" id="KW-1003">Cell membrane</keyword>
<keyword evidence="4 7" id="KW-0812">Transmembrane</keyword>
<dbReference type="Pfam" id="PF05977">
    <property type="entry name" value="MFS_3"/>
    <property type="match status" value="1"/>
</dbReference>
<evidence type="ECO:0000256" key="5">
    <source>
        <dbReference type="ARBA" id="ARBA00022989"/>
    </source>
</evidence>
<name>A0ABZ1CDP7_9BACT</name>
<proteinExistence type="predicted"/>
<sequence length="420" mass="44584">MAFPTSLRALNSRNYRLFFTGQSFSLLGNWMTLTTSAWLIYELSRDPFLVGFLPFANQIPVLLLAPLGGLLGDRLPRIRLMWWLNILCALQAATLATLTLFDAITVGRLLALVTFRGLINALEFPTRQSFIVELVDRKDDLPNAIALNSSMFNAARLVGPGIAGLTIATAGPGVSYLLDASSYLAILSALFLIRPPAHHRPAAQRKRLLTELREGVGYARRSPALMPSLVMVPLIALVGFAASTLAPVFARDLFHGDSTTLGYMFSAVGAGALVSAVTLARQPSPQGLPRLVAAGAFAIAIGQIGVAFSPTLPWALLCLAATGWGTVLSMAGNNTLVQSAVADDKRSRIMGLFAMGQGMFPIGSLIAGGIASSLGPRPAVALAGVSSAAVGWFFLRQRRSVASRIRPPHQPAPLPSDSQT</sequence>
<keyword evidence="9" id="KW-1185">Reference proteome</keyword>
<feature type="transmembrane region" description="Helical" evidence="7">
    <location>
        <begin position="229"/>
        <end position="249"/>
    </location>
</feature>
<evidence type="ECO:0000256" key="2">
    <source>
        <dbReference type="ARBA" id="ARBA00022448"/>
    </source>
</evidence>
<gene>
    <name evidence="8" type="ORF">K1X11_010330</name>
</gene>
<dbReference type="EMBL" id="CP139781">
    <property type="protein sequence ID" value="WRQ89802.1"/>
    <property type="molecule type" value="Genomic_DNA"/>
</dbReference>
<dbReference type="PANTHER" id="PTHR23513">
    <property type="entry name" value="INTEGRAL MEMBRANE EFFLUX PROTEIN-RELATED"/>
    <property type="match status" value="1"/>
</dbReference>
<dbReference type="RefSeq" id="WP_221032259.1">
    <property type="nucleotide sequence ID" value="NZ_CP139781.1"/>
</dbReference>
<accession>A0ABZ1CDP7</accession>
<dbReference type="InterPro" id="IPR036259">
    <property type="entry name" value="MFS_trans_sf"/>
</dbReference>
<evidence type="ECO:0000256" key="6">
    <source>
        <dbReference type="ARBA" id="ARBA00023136"/>
    </source>
</evidence>
<feature type="transmembrane region" description="Helical" evidence="7">
    <location>
        <begin position="349"/>
        <end position="371"/>
    </location>
</feature>